<evidence type="ECO:0000313" key="3">
    <source>
        <dbReference type="Proteomes" id="UP000433577"/>
    </source>
</evidence>
<keyword evidence="3" id="KW-1185">Reference proteome</keyword>
<evidence type="ECO:0000313" key="2">
    <source>
        <dbReference type="EMBL" id="QGZ65809.1"/>
    </source>
</evidence>
<protein>
    <submittedName>
        <fullName evidence="2">Uncharacterized protein</fullName>
    </submittedName>
</protein>
<gene>
    <name evidence="2" type="ORF">FAZ98_28600</name>
</gene>
<feature type="compositionally biased region" description="Polar residues" evidence="1">
    <location>
        <begin position="1"/>
        <end position="20"/>
    </location>
</feature>
<dbReference type="OrthoDB" id="9031928at2"/>
<feature type="region of interest" description="Disordered" evidence="1">
    <location>
        <begin position="1"/>
        <end position="31"/>
    </location>
</feature>
<evidence type="ECO:0000256" key="1">
    <source>
        <dbReference type="SAM" id="MobiDB-lite"/>
    </source>
</evidence>
<dbReference type="AlphaFoldDB" id="A0A7Z2GQN3"/>
<reference evidence="2 3" key="1">
    <citation type="submission" date="2019-12" db="EMBL/GenBank/DDBJ databases">
        <title>Paraburkholderia acidiphila 7Q-K02 sp. nov and Paraburkholderia acidisoli DHF22 sp. nov., two strains isolated from forest soil.</title>
        <authorList>
            <person name="Gao Z."/>
            <person name="Qiu L."/>
        </authorList>
    </citation>
    <scope>NUCLEOTIDE SEQUENCE [LARGE SCALE GENOMIC DNA]</scope>
    <source>
        <strain evidence="2 3">DHF22</strain>
    </source>
</reference>
<dbReference type="EMBL" id="CP046916">
    <property type="protein sequence ID" value="QGZ65809.1"/>
    <property type="molecule type" value="Genomic_DNA"/>
</dbReference>
<feature type="compositionally biased region" description="Gly residues" evidence="1">
    <location>
        <begin position="49"/>
        <end position="66"/>
    </location>
</feature>
<feature type="region of interest" description="Disordered" evidence="1">
    <location>
        <begin position="46"/>
        <end position="72"/>
    </location>
</feature>
<dbReference type="RefSeq" id="WP_158956629.1">
    <property type="nucleotide sequence ID" value="NZ_CP046916.1"/>
</dbReference>
<accession>A0A7Z2GQN3</accession>
<organism evidence="2 3">
    <name type="scientific">Paraburkholderia acidisoli</name>
    <dbReference type="NCBI Taxonomy" id="2571748"/>
    <lineage>
        <taxon>Bacteria</taxon>
        <taxon>Pseudomonadati</taxon>
        <taxon>Pseudomonadota</taxon>
        <taxon>Betaproteobacteria</taxon>
        <taxon>Burkholderiales</taxon>
        <taxon>Burkholderiaceae</taxon>
        <taxon>Paraburkholderia</taxon>
    </lineage>
</organism>
<dbReference type="KEGG" id="pacs:FAZ98_28600"/>
<proteinExistence type="predicted"/>
<name>A0A7Z2GQN3_9BURK</name>
<dbReference type="Proteomes" id="UP000433577">
    <property type="component" value="Chromosome 4"/>
</dbReference>
<sequence>MSNSISSAYLDSSSGVSGFTQGSGNVGGDDGSSIAKILQDIEQLLTGGQNSGSGGQGSGGTGGAGQGSADAGQLGGVQQLLQDIQSLEQGGGSQGGGQTAGNYGGGAGGGTGGVGGGTGGAGGVGGGVGGTGQGQGLHDVKLNTGAGGEALHLQADSNGTLYNGSGDSVGQINKDGSVSFNSGATKEIQRLEDGGKGALGAMMSGVKPETGDGGNVTFSSAQVTVSAGDLNQQNDF</sequence>